<evidence type="ECO:0000313" key="2">
    <source>
        <dbReference type="EMBL" id="GAL31227.1"/>
    </source>
</evidence>
<dbReference type="Proteomes" id="UP000029223">
    <property type="component" value="Unassembled WGS sequence"/>
</dbReference>
<comment type="caution">
    <text evidence="2">The sequence shown here is derived from an EMBL/GenBank/DDBJ whole genome shotgun (WGS) entry which is preliminary data.</text>
</comment>
<keyword evidence="3" id="KW-1185">Reference proteome</keyword>
<accession>A0ABQ0JR33</accession>
<name>A0ABQ0JR33_9VIBR</name>
<proteinExistence type="predicted"/>
<dbReference type="EMBL" id="BBMS01000141">
    <property type="protein sequence ID" value="GAL31227.1"/>
    <property type="molecule type" value="Genomic_DNA"/>
</dbReference>
<dbReference type="InterPro" id="IPR013046">
    <property type="entry name" value="GpV/Gp45"/>
</dbReference>
<reference evidence="3" key="1">
    <citation type="submission" date="2014-09" db="EMBL/GenBank/DDBJ databases">
        <title>Vibrio variabilis JCM 19239. (C206) whole genome shotgun sequence.</title>
        <authorList>
            <person name="Sawabe T."/>
            <person name="Meirelles P."/>
            <person name="Nakanishi M."/>
            <person name="Sayaka M."/>
            <person name="Hattori M."/>
            <person name="Ohkuma M."/>
        </authorList>
    </citation>
    <scope>NUCLEOTIDE SEQUENCE [LARGE SCALE GENOMIC DNA]</scope>
    <source>
        <strain evidence="3">JCM 19239</strain>
    </source>
</reference>
<dbReference type="InterPro" id="IPR006531">
    <property type="entry name" value="Gp5/Vgr_OB"/>
</dbReference>
<sequence>MNRNVLLPILERLERLEQRARQGVLRGRVHDVDTERPALKVNYGSDEEPLLTDWLSLIAHRNGKHGKTWWCPEKGEPIVVLSNGDLTQGVVLPAAYVEGLAPSQDAELALMQWSEGALASYHRGDKHLVLTLPSGATASITVPERIEITSKLVHLNGRLHVTENISSDADVIDSVRSMAADRTIYNGHVHVPTTPKTTPPEQKQ</sequence>
<dbReference type="Pfam" id="PF04717">
    <property type="entry name" value="Phage_base_V"/>
    <property type="match status" value="1"/>
</dbReference>
<dbReference type="InterPro" id="IPR037026">
    <property type="entry name" value="Vgr_OB-fold_dom_sf"/>
</dbReference>
<evidence type="ECO:0000259" key="1">
    <source>
        <dbReference type="Pfam" id="PF04717"/>
    </source>
</evidence>
<protein>
    <submittedName>
        <fullName evidence="2">Phage baseplate assembly protein</fullName>
    </submittedName>
</protein>
<dbReference type="Gene3D" id="2.40.50.230">
    <property type="entry name" value="Gp5 N-terminal domain"/>
    <property type="match status" value="1"/>
</dbReference>
<organism evidence="2 3">
    <name type="scientific">Vibrio variabilis</name>
    <dbReference type="NCBI Taxonomy" id="990271"/>
    <lineage>
        <taxon>Bacteria</taxon>
        <taxon>Pseudomonadati</taxon>
        <taxon>Pseudomonadota</taxon>
        <taxon>Gammaproteobacteria</taxon>
        <taxon>Vibrionales</taxon>
        <taxon>Vibrionaceae</taxon>
        <taxon>Vibrio</taxon>
    </lineage>
</organism>
<dbReference type="NCBIfam" id="TIGR01644">
    <property type="entry name" value="phage_P2_V"/>
    <property type="match status" value="1"/>
</dbReference>
<evidence type="ECO:0000313" key="3">
    <source>
        <dbReference type="Proteomes" id="UP000029223"/>
    </source>
</evidence>
<gene>
    <name evidence="2" type="ORF">JCM19239_1351</name>
</gene>
<feature type="domain" description="Gp5/Type VI secretion system Vgr protein OB-fold" evidence="1">
    <location>
        <begin position="26"/>
        <end position="96"/>
    </location>
</feature>